<reference evidence="3 4" key="1">
    <citation type="submission" date="2019-04" db="EMBL/GenBank/DDBJ databases">
        <title>Streptomyces oryziradicis sp. nov., a novel actinomycete isolated from rhizosphere soil of rice (Oryza sativa L.).</title>
        <authorList>
            <person name="Li C."/>
        </authorList>
    </citation>
    <scope>NUCLEOTIDE SEQUENCE [LARGE SCALE GENOMIC DNA]</scope>
    <source>
        <strain evidence="3 4">NEAU-C40</strain>
    </source>
</reference>
<dbReference type="PANTHER" id="PTHR45138">
    <property type="entry name" value="REGULATORY COMPONENTS OF SENSORY TRANSDUCTION SYSTEM"/>
    <property type="match status" value="1"/>
</dbReference>
<feature type="region of interest" description="Disordered" evidence="1">
    <location>
        <begin position="193"/>
        <end position="216"/>
    </location>
</feature>
<sequence length="216" mass="22702">MSALLSAAATAAPLAAGWSVHSLWMRRRFEAARRDPLTGLLTRDAFTSRAQRLLSEGAAVVVVIDLDGFKAVNDSYGHAAGDAALATVGDRLTVWSASRGIVGRLGGDEFAAVITDADDLPDDLADLHQMLCETVSFEDRPLPLGASIGAVHSVQLPAADLSAALRRADEAMYDAKRTGCGWLILRSSEPTHNTVNGRRAGRDGAHLSTVPEGSAS</sequence>
<dbReference type="SUPFAM" id="SSF55073">
    <property type="entry name" value="Nucleotide cyclase"/>
    <property type="match status" value="1"/>
</dbReference>
<proteinExistence type="predicted"/>
<dbReference type="InterPro" id="IPR000160">
    <property type="entry name" value="GGDEF_dom"/>
</dbReference>
<dbReference type="CDD" id="cd01949">
    <property type="entry name" value="GGDEF"/>
    <property type="match status" value="1"/>
</dbReference>
<dbReference type="InterPro" id="IPR043128">
    <property type="entry name" value="Rev_trsase/Diguanyl_cyclase"/>
</dbReference>
<dbReference type="Proteomes" id="UP000305778">
    <property type="component" value="Unassembled WGS sequence"/>
</dbReference>
<dbReference type="OrthoDB" id="23692at2"/>
<dbReference type="GO" id="GO:0005886">
    <property type="term" value="C:plasma membrane"/>
    <property type="evidence" value="ECO:0007669"/>
    <property type="project" value="TreeGrafter"/>
</dbReference>
<dbReference type="InterPro" id="IPR050469">
    <property type="entry name" value="Diguanylate_Cyclase"/>
</dbReference>
<comment type="caution">
    <text evidence="3">The sequence shown here is derived from an EMBL/GenBank/DDBJ whole genome shotgun (WGS) entry which is preliminary data.</text>
</comment>
<dbReference type="EMBL" id="SUMC01000098">
    <property type="protein sequence ID" value="TJZ99702.1"/>
    <property type="molecule type" value="Genomic_DNA"/>
</dbReference>
<name>A0A4U0RVW4_9ACTN</name>
<feature type="domain" description="GGDEF" evidence="2">
    <location>
        <begin position="57"/>
        <end position="188"/>
    </location>
</feature>
<dbReference type="AlphaFoldDB" id="A0A4U0RVW4"/>
<evidence type="ECO:0000256" key="1">
    <source>
        <dbReference type="SAM" id="MobiDB-lite"/>
    </source>
</evidence>
<dbReference type="GO" id="GO:1902201">
    <property type="term" value="P:negative regulation of bacterial-type flagellum-dependent cell motility"/>
    <property type="evidence" value="ECO:0007669"/>
    <property type="project" value="TreeGrafter"/>
</dbReference>
<dbReference type="NCBIfam" id="TIGR00254">
    <property type="entry name" value="GGDEF"/>
    <property type="match status" value="1"/>
</dbReference>
<organism evidence="3 4">
    <name type="scientific">Actinacidiphila oryziradicis</name>
    <dbReference type="NCBI Taxonomy" id="2571141"/>
    <lineage>
        <taxon>Bacteria</taxon>
        <taxon>Bacillati</taxon>
        <taxon>Actinomycetota</taxon>
        <taxon>Actinomycetes</taxon>
        <taxon>Kitasatosporales</taxon>
        <taxon>Streptomycetaceae</taxon>
        <taxon>Actinacidiphila</taxon>
    </lineage>
</organism>
<evidence type="ECO:0000259" key="2">
    <source>
        <dbReference type="PROSITE" id="PS50887"/>
    </source>
</evidence>
<dbReference type="SMART" id="SM00267">
    <property type="entry name" value="GGDEF"/>
    <property type="match status" value="1"/>
</dbReference>
<protein>
    <submittedName>
        <fullName evidence="3">GGDEF domain-containing protein</fullName>
    </submittedName>
</protein>
<evidence type="ECO:0000313" key="4">
    <source>
        <dbReference type="Proteomes" id="UP000305778"/>
    </source>
</evidence>
<gene>
    <name evidence="3" type="ORF">FCI23_44755</name>
</gene>
<accession>A0A4U0RVW4</accession>
<dbReference type="GO" id="GO:0043709">
    <property type="term" value="P:cell adhesion involved in single-species biofilm formation"/>
    <property type="evidence" value="ECO:0007669"/>
    <property type="project" value="TreeGrafter"/>
</dbReference>
<dbReference type="PROSITE" id="PS50887">
    <property type="entry name" value="GGDEF"/>
    <property type="match status" value="1"/>
</dbReference>
<dbReference type="Gene3D" id="3.30.70.270">
    <property type="match status" value="1"/>
</dbReference>
<keyword evidence="4" id="KW-1185">Reference proteome</keyword>
<dbReference type="RefSeq" id="WP_136729789.1">
    <property type="nucleotide sequence ID" value="NZ_SUMC01000098.1"/>
</dbReference>
<dbReference type="PANTHER" id="PTHR45138:SF9">
    <property type="entry name" value="DIGUANYLATE CYCLASE DGCM-RELATED"/>
    <property type="match status" value="1"/>
</dbReference>
<dbReference type="GO" id="GO:0052621">
    <property type="term" value="F:diguanylate cyclase activity"/>
    <property type="evidence" value="ECO:0007669"/>
    <property type="project" value="TreeGrafter"/>
</dbReference>
<dbReference type="Pfam" id="PF00990">
    <property type="entry name" value="GGDEF"/>
    <property type="match status" value="1"/>
</dbReference>
<dbReference type="InterPro" id="IPR029787">
    <property type="entry name" value="Nucleotide_cyclase"/>
</dbReference>
<evidence type="ECO:0000313" key="3">
    <source>
        <dbReference type="EMBL" id="TJZ99702.1"/>
    </source>
</evidence>